<dbReference type="SMART" id="SM00528">
    <property type="entry name" value="HNS"/>
    <property type="match status" value="1"/>
</dbReference>
<keyword evidence="3" id="KW-0963">Cytoplasm</keyword>
<evidence type="ECO:0000256" key="2">
    <source>
        <dbReference type="ARBA" id="ARBA00010610"/>
    </source>
</evidence>
<evidence type="ECO:0000256" key="3">
    <source>
        <dbReference type="ARBA" id="ARBA00022490"/>
    </source>
</evidence>
<gene>
    <name evidence="7" type="ORF">MOV92_22145</name>
</gene>
<evidence type="ECO:0000256" key="5">
    <source>
        <dbReference type="SAM" id="MobiDB-lite"/>
    </source>
</evidence>
<dbReference type="InterPro" id="IPR037150">
    <property type="entry name" value="H-NS_C_dom_sf"/>
</dbReference>
<dbReference type="InterPro" id="IPR027444">
    <property type="entry name" value="H-NS_C_dom"/>
</dbReference>
<reference evidence="7 8" key="1">
    <citation type="submission" date="2022-03" db="EMBL/GenBank/DDBJ databases">
        <title>Complete genome sequence of Lysobacter capsici VKM B-2533 and Lysobacter gummosus 10.1.1, promising sources of lytic agents.</title>
        <authorList>
            <person name="Tarlachkov S.V."/>
            <person name="Kudryakova I.V."/>
            <person name="Afoshin A.S."/>
            <person name="Leontyevskaya E.A."/>
            <person name="Leontyevskaya N.V."/>
        </authorList>
    </citation>
    <scope>NUCLEOTIDE SEQUENCE [LARGE SCALE GENOMIC DNA]</scope>
    <source>
        <strain evidence="7 8">10.1.1</strain>
    </source>
</reference>
<dbReference type="SUPFAM" id="SSF81273">
    <property type="entry name" value="H-NS histone-like proteins"/>
    <property type="match status" value="1"/>
</dbReference>
<feature type="compositionally biased region" description="Basic residues" evidence="5">
    <location>
        <begin position="30"/>
        <end position="41"/>
    </location>
</feature>
<name>A0ABY3XEM8_9GAMM</name>
<evidence type="ECO:0000313" key="7">
    <source>
        <dbReference type="EMBL" id="UNP29138.1"/>
    </source>
</evidence>
<dbReference type="Pfam" id="PF00816">
    <property type="entry name" value="Histone_HNS"/>
    <property type="match status" value="1"/>
</dbReference>
<protein>
    <submittedName>
        <fullName evidence="7">H-NS histone family protein</fullName>
    </submittedName>
</protein>
<evidence type="ECO:0000313" key="8">
    <source>
        <dbReference type="Proteomes" id="UP000829194"/>
    </source>
</evidence>
<dbReference type="EMBL" id="CP093547">
    <property type="protein sequence ID" value="UNP29138.1"/>
    <property type="molecule type" value="Genomic_DNA"/>
</dbReference>
<dbReference type="PANTHER" id="PTHR38097">
    <property type="match status" value="1"/>
</dbReference>
<keyword evidence="8" id="KW-1185">Reference proteome</keyword>
<feature type="region of interest" description="Disordered" evidence="5">
    <location>
        <begin position="30"/>
        <end position="58"/>
    </location>
</feature>
<dbReference type="Gene3D" id="4.10.430.10">
    <property type="entry name" value="Histone-like protein H-NS, C-terminal domain"/>
    <property type="match status" value="1"/>
</dbReference>
<comment type="similarity">
    <text evidence="2">Belongs to the histone-like protein H-NS family.</text>
</comment>
<feature type="domain" description="DNA-binding protein H-NS-like C-terminal" evidence="6">
    <location>
        <begin position="37"/>
        <end position="82"/>
    </location>
</feature>
<dbReference type="Proteomes" id="UP000829194">
    <property type="component" value="Chromosome"/>
</dbReference>
<proteinExistence type="inferred from homology"/>
<evidence type="ECO:0000259" key="6">
    <source>
        <dbReference type="SMART" id="SM00528"/>
    </source>
</evidence>
<organism evidence="7 8">
    <name type="scientific">Lysobacter gummosus</name>
    <dbReference type="NCBI Taxonomy" id="262324"/>
    <lineage>
        <taxon>Bacteria</taxon>
        <taxon>Pseudomonadati</taxon>
        <taxon>Pseudomonadota</taxon>
        <taxon>Gammaproteobacteria</taxon>
        <taxon>Lysobacterales</taxon>
        <taxon>Lysobacteraceae</taxon>
        <taxon>Lysobacter</taxon>
    </lineage>
</organism>
<comment type="subcellular location">
    <subcellularLocation>
        <location evidence="1">Cytoplasm</location>
        <location evidence="1">Nucleoid</location>
    </subcellularLocation>
</comment>
<sequence length="105" mass="11614">MRRQAVALAARHGYTIKEFVGDQPAALHAASKKLGSRRKPSKVAPKYRAPNDKRTTWSGRGLMPRWLAQKTKHGRSISDFLIPGLAKPTARKANSIGKRTLIKQG</sequence>
<evidence type="ECO:0000256" key="4">
    <source>
        <dbReference type="ARBA" id="ARBA00023125"/>
    </source>
</evidence>
<dbReference type="PANTHER" id="PTHR38097:SF2">
    <property type="entry name" value="DNA-BINDING PROTEIN STPA"/>
    <property type="match status" value="1"/>
</dbReference>
<keyword evidence="4" id="KW-0238">DNA-binding</keyword>
<evidence type="ECO:0000256" key="1">
    <source>
        <dbReference type="ARBA" id="ARBA00004453"/>
    </source>
</evidence>
<accession>A0ABY3XEM8</accession>